<dbReference type="AlphaFoldDB" id="E9HZ01"/>
<dbReference type="InParanoid" id="E9HZ01"/>
<feature type="region of interest" description="Disordered" evidence="1">
    <location>
        <begin position="467"/>
        <end position="492"/>
    </location>
</feature>
<feature type="compositionally biased region" description="Polar residues" evidence="1">
    <location>
        <begin position="378"/>
        <end position="391"/>
    </location>
</feature>
<feature type="compositionally biased region" description="Basic and acidic residues" evidence="1">
    <location>
        <begin position="418"/>
        <end position="430"/>
    </location>
</feature>
<evidence type="ECO:0000256" key="1">
    <source>
        <dbReference type="SAM" id="MobiDB-lite"/>
    </source>
</evidence>
<feature type="region of interest" description="Disordered" evidence="1">
    <location>
        <begin position="107"/>
        <end position="189"/>
    </location>
</feature>
<reference evidence="2 3" key="1">
    <citation type="journal article" date="2011" name="Science">
        <title>The ecoresponsive genome of Daphnia pulex.</title>
        <authorList>
            <person name="Colbourne J.K."/>
            <person name="Pfrender M.E."/>
            <person name="Gilbert D."/>
            <person name="Thomas W.K."/>
            <person name="Tucker A."/>
            <person name="Oakley T.H."/>
            <person name="Tokishita S."/>
            <person name="Aerts A."/>
            <person name="Arnold G.J."/>
            <person name="Basu M.K."/>
            <person name="Bauer D.J."/>
            <person name="Caceres C.E."/>
            <person name="Carmel L."/>
            <person name="Casola C."/>
            <person name="Choi J.H."/>
            <person name="Detter J.C."/>
            <person name="Dong Q."/>
            <person name="Dusheyko S."/>
            <person name="Eads B.D."/>
            <person name="Frohlich T."/>
            <person name="Geiler-Samerotte K.A."/>
            <person name="Gerlach D."/>
            <person name="Hatcher P."/>
            <person name="Jogdeo S."/>
            <person name="Krijgsveld J."/>
            <person name="Kriventseva E.V."/>
            <person name="Kultz D."/>
            <person name="Laforsch C."/>
            <person name="Lindquist E."/>
            <person name="Lopez J."/>
            <person name="Manak J.R."/>
            <person name="Muller J."/>
            <person name="Pangilinan J."/>
            <person name="Patwardhan R.P."/>
            <person name="Pitluck S."/>
            <person name="Pritham E.J."/>
            <person name="Rechtsteiner A."/>
            <person name="Rho M."/>
            <person name="Rogozin I.B."/>
            <person name="Sakarya O."/>
            <person name="Salamov A."/>
            <person name="Schaack S."/>
            <person name="Shapiro H."/>
            <person name="Shiga Y."/>
            <person name="Skalitzky C."/>
            <person name="Smith Z."/>
            <person name="Souvorov A."/>
            <person name="Sung W."/>
            <person name="Tang Z."/>
            <person name="Tsuchiya D."/>
            <person name="Tu H."/>
            <person name="Vos H."/>
            <person name="Wang M."/>
            <person name="Wolf Y.I."/>
            <person name="Yamagata H."/>
            <person name="Yamada T."/>
            <person name="Ye Y."/>
            <person name="Shaw J.R."/>
            <person name="Andrews J."/>
            <person name="Crease T.J."/>
            <person name="Tang H."/>
            <person name="Lucas S.M."/>
            <person name="Robertson H.M."/>
            <person name="Bork P."/>
            <person name="Koonin E.V."/>
            <person name="Zdobnov E.M."/>
            <person name="Grigoriev I.V."/>
            <person name="Lynch M."/>
            <person name="Boore J.L."/>
        </authorList>
    </citation>
    <scope>NUCLEOTIDE SEQUENCE [LARGE SCALE GENOMIC DNA]</scope>
</reference>
<organism evidence="2 3">
    <name type="scientific">Daphnia pulex</name>
    <name type="common">Water flea</name>
    <dbReference type="NCBI Taxonomy" id="6669"/>
    <lineage>
        <taxon>Eukaryota</taxon>
        <taxon>Metazoa</taxon>
        <taxon>Ecdysozoa</taxon>
        <taxon>Arthropoda</taxon>
        <taxon>Crustacea</taxon>
        <taxon>Branchiopoda</taxon>
        <taxon>Diplostraca</taxon>
        <taxon>Cladocera</taxon>
        <taxon>Anomopoda</taxon>
        <taxon>Daphniidae</taxon>
        <taxon>Daphnia</taxon>
    </lineage>
</organism>
<dbReference type="HOGENOM" id="CLU_554625_0_0_1"/>
<keyword evidence="3" id="KW-1185">Reference proteome</keyword>
<feature type="compositionally biased region" description="Low complexity" evidence="1">
    <location>
        <begin position="444"/>
        <end position="454"/>
    </location>
</feature>
<feature type="compositionally biased region" description="Acidic residues" evidence="1">
    <location>
        <begin position="122"/>
        <end position="142"/>
    </location>
</feature>
<feature type="compositionally biased region" description="Low complexity" evidence="1">
    <location>
        <begin position="392"/>
        <end position="406"/>
    </location>
</feature>
<feature type="compositionally biased region" description="Basic and acidic residues" evidence="1">
    <location>
        <begin position="158"/>
        <end position="179"/>
    </location>
</feature>
<dbReference type="KEGG" id="dpx:DAPPUDRAFT_336044"/>
<feature type="region of interest" description="Disordered" evidence="1">
    <location>
        <begin position="1"/>
        <end position="30"/>
    </location>
</feature>
<evidence type="ECO:0000313" key="2">
    <source>
        <dbReference type="EMBL" id="EFX63031.1"/>
    </source>
</evidence>
<dbReference type="EMBL" id="GL733253">
    <property type="protein sequence ID" value="EFX63031.1"/>
    <property type="molecule type" value="Genomic_DNA"/>
</dbReference>
<dbReference type="GO" id="GO:0005730">
    <property type="term" value="C:nucleolus"/>
    <property type="evidence" value="ECO:0000318"/>
    <property type="project" value="GO_Central"/>
</dbReference>
<evidence type="ECO:0000313" key="3">
    <source>
        <dbReference type="Proteomes" id="UP000000305"/>
    </source>
</evidence>
<protein>
    <submittedName>
        <fullName evidence="2">Uncharacterized protein</fullName>
    </submittedName>
</protein>
<feature type="compositionally biased region" description="Polar residues" evidence="1">
    <location>
        <begin position="1"/>
        <end position="11"/>
    </location>
</feature>
<sequence>MELSSTISISIQPDDDTDTNTEDDSDNTIRRHRHTYATTNGITNTQLQTKNVRRHKHIHTTNHTHTQKKTEIPQELFEEIQKLTEEELAENLHLLNIDQILPLSTRKRLQKAPQKPDKPTTEESDDEEEESESEDTDDDSSESESSSSSSSDTESDSDSDKSDKGKDTHNTIKQTEDIHNSPTNEEDDDIIILSDDDDDRILDDNLDIAPPSETTYHVTCYMTRNTTSTRTLAHYDVFTSFTTPANTNSFLDNAHYQHIKTEARRKMLTREPLKSLILDGVSIQLHVPQVYYEVKGGDKQQVPLPLSPESMAHIPEPRYHKRDDGATFVLLSVYFVMTLDYFHVVHKMVTKRIQHIQQHPDQSHPIDRVLSLFKATKNRQQSQTTQTGEDISNNNSSSANTPNYNNKPQPAQPQSSHSDLKERRRPERPRNSTNPKRRRIEFPTSTTTNTRTTSTVFYPTKVSVFDRLGRRTRSPDDFNQIEHEEGKRHKRH</sequence>
<feature type="region of interest" description="Disordered" evidence="1">
    <location>
        <begin position="376"/>
        <end position="454"/>
    </location>
</feature>
<feature type="compositionally biased region" description="Low complexity" evidence="1">
    <location>
        <begin position="143"/>
        <end position="152"/>
    </location>
</feature>
<feature type="compositionally biased region" description="Acidic residues" evidence="1">
    <location>
        <begin position="13"/>
        <end position="26"/>
    </location>
</feature>
<name>E9HZ01_DAPPU</name>
<gene>
    <name evidence="2" type="ORF">DAPPUDRAFT_336044</name>
</gene>
<accession>E9HZ01</accession>
<feature type="compositionally biased region" description="Polar residues" evidence="1">
    <location>
        <begin position="407"/>
        <end position="417"/>
    </location>
</feature>
<proteinExistence type="predicted"/>
<dbReference type="Proteomes" id="UP000000305">
    <property type="component" value="Unassembled WGS sequence"/>
</dbReference>